<sequence>MEWQTIINIGLGCVVASIGWFAREIWDSVKELRRDIHQIEKDLPEIYVRRDDLKEVRLEMAARFDKLESIMGSFFDRLNDKADK</sequence>
<evidence type="ECO:0000313" key="1">
    <source>
        <dbReference type="EMBL" id="OBQ42611.1"/>
    </source>
</evidence>
<reference evidence="1 2" key="1">
    <citation type="submission" date="2015-09" db="EMBL/GenBank/DDBJ databases">
        <title>Aphanizomenon flos-aquae WA102.</title>
        <authorList>
            <person name="Driscoll C."/>
        </authorList>
    </citation>
    <scope>NUCLEOTIDE SEQUENCE [LARGE SCALE GENOMIC DNA]</scope>
    <source>
        <strain evidence="1">WA102</strain>
    </source>
</reference>
<dbReference type="EMBL" id="LJOW01000096">
    <property type="protein sequence ID" value="OBQ42611.1"/>
    <property type="molecule type" value="Genomic_DNA"/>
</dbReference>
<protein>
    <submittedName>
        <fullName evidence="1">Uncharacterized protein</fullName>
    </submittedName>
</protein>
<gene>
    <name evidence="1" type="ORF">AN484_16950</name>
</gene>
<accession>A0A1B7WZR3</accession>
<name>A0A1B7WZR3_APHFL</name>
<comment type="caution">
    <text evidence="1">The sequence shown here is derived from an EMBL/GenBank/DDBJ whole genome shotgun (WGS) entry which is preliminary data.</text>
</comment>
<dbReference type="AlphaFoldDB" id="A0A1B7WZR3"/>
<dbReference type="Proteomes" id="UP000092093">
    <property type="component" value="Unassembled WGS sequence"/>
</dbReference>
<proteinExistence type="predicted"/>
<organism evidence="1 2">
    <name type="scientific">Aphanizomenon flos-aquae WA102</name>
    <dbReference type="NCBI Taxonomy" id="1710896"/>
    <lineage>
        <taxon>Bacteria</taxon>
        <taxon>Bacillati</taxon>
        <taxon>Cyanobacteriota</taxon>
        <taxon>Cyanophyceae</taxon>
        <taxon>Nostocales</taxon>
        <taxon>Aphanizomenonaceae</taxon>
        <taxon>Aphanizomenon</taxon>
    </lineage>
</organism>
<evidence type="ECO:0000313" key="2">
    <source>
        <dbReference type="Proteomes" id="UP000092093"/>
    </source>
</evidence>